<keyword evidence="1" id="KW-1133">Transmembrane helix</keyword>
<reference evidence="2" key="1">
    <citation type="journal article" date="2014" name="Int. J. Syst. Evol. Microbiol.">
        <title>Complete genome sequence of Corynebacterium casei LMG S-19264T (=DSM 44701T), isolated from a smear-ripened cheese.</title>
        <authorList>
            <consortium name="US DOE Joint Genome Institute (JGI-PGF)"/>
            <person name="Walter F."/>
            <person name="Albersmeier A."/>
            <person name="Kalinowski J."/>
            <person name="Ruckert C."/>
        </authorList>
    </citation>
    <scope>NUCLEOTIDE SEQUENCE</scope>
    <source>
        <strain evidence="2">KCTC 23077</strain>
    </source>
</reference>
<name>A0A918SY53_9GAMM</name>
<dbReference type="EMBL" id="BMYD01000001">
    <property type="protein sequence ID" value="GHA77748.1"/>
    <property type="molecule type" value="Genomic_DNA"/>
</dbReference>
<dbReference type="PROSITE" id="PS00409">
    <property type="entry name" value="PROKAR_NTER_METHYL"/>
    <property type="match status" value="1"/>
</dbReference>
<evidence type="ECO:0000256" key="1">
    <source>
        <dbReference type="SAM" id="Phobius"/>
    </source>
</evidence>
<dbReference type="InterPro" id="IPR045584">
    <property type="entry name" value="Pilin-like"/>
</dbReference>
<keyword evidence="1" id="KW-0812">Transmembrane</keyword>
<accession>A0A918SY53</accession>
<reference evidence="2" key="2">
    <citation type="submission" date="2020-09" db="EMBL/GenBank/DDBJ databases">
        <authorList>
            <person name="Sun Q."/>
            <person name="Kim S."/>
        </authorList>
    </citation>
    <scope>NUCLEOTIDE SEQUENCE</scope>
    <source>
        <strain evidence="2">KCTC 23077</strain>
    </source>
</reference>
<feature type="transmembrane region" description="Helical" evidence="1">
    <location>
        <begin position="12"/>
        <end position="33"/>
    </location>
</feature>
<protein>
    <recommendedName>
        <fullName evidence="4">Prepilin-type N-terminal cleavage/methylation domain-containing protein</fullName>
    </recommendedName>
</protein>
<dbReference type="RefSeq" id="WP_189454630.1">
    <property type="nucleotide sequence ID" value="NZ_BMYD01000001.1"/>
</dbReference>
<gene>
    <name evidence="2" type="ORF">GCM10007067_14090</name>
</gene>
<sequence length="224" mass="23399">MRRQRGFSLLEVAVVLVIMSLVLGGLLLTMGNYQQYQRSSQTRRELAAARDAVIGFAATRGRLPCPADPGGNGLERAPTASGCTTGQFGELPWATLGLPRGDAWGMPVGYAVSAEFARNASGGTFASCPSGQPTTAPTNAVFALCSAGTLGARDIANQVVGQQLPAVFWSGGPNGLGTGVAETENRDDDVDFVADTPTDTFDDLVEWVPPTVLANRMVQAGRLP</sequence>
<keyword evidence="3" id="KW-1185">Reference proteome</keyword>
<dbReference type="NCBIfam" id="TIGR02532">
    <property type="entry name" value="IV_pilin_GFxxxE"/>
    <property type="match status" value="1"/>
</dbReference>
<dbReference type="Proteomes" id="UP000646426">
    <property type="component" value="Unassembled WGS sequence"/>
</dbReference>
<evidence type="ECO:0008006" key="4">
    <source>
        <dbReference type="Google" id="ProtNLM"/>
    </source>
</evidence>
<proteinExistence type="predicted"/>
<dbReference type="SUPFAM" id="SSF54523">
    <property type="entry name" value="Pili subunits"/>
    <property type="match status" value="1"/>
</dbReference>
<evidence type="ECO:0000313" key="2">
    <source>
        <dbReference type="EMBL" id="GHA77748.1"/>
    </source>
</evidence>
<dbReference type="Pfam" id="PF07963">
    <property type="entry name" value="N_methyl"/>
    <property type="match status" value="1"/>
</dbReference>
<dbReference type="AlphaFoldDB" id="A0A918SY53"/>
<keyword evidence="1" id="KW-0472">Membrane</keyword>
<dbReference type="InterPro" id="IPR012902">
    <property type="entry name" value="N_methyl_site"/>
</dbReference>
<evidence type="ECO:0000313" key="3">
    <source>
        <dbReference type="Proteomes" id="UP000646426"/>
    </source>
</evidence>
<organism evidence="2 3">
    <name type="scientific">Cognatilysobacter bugurensis</name>
    <dbReference type="NCBI Taxonomy" id="543356"/>
    <lineage>
        <taxon>Bacteria</taxon>
        <taxon>Pseudomonadati</taxon>
        <taxon>Pseudomonadota</taxon>
        <taxon>Gammaproteobacteria</taxon>
        <taxon>Lysobacterales</taxon>
        <taxon>Lysobacteraceae</taxon>
        <taxon>Cognatilysobacter</taxon>
    </lineage>
</organism>
<comment type="caution">
    <text evidence="2">The sequence shown here is derived from an EMBL/GenBank/DDBJ whole genome shotgun (WGS) entry which is preliminary data.</text>
</comment>